<proteinExistence type="inferred from homology"/>
<dbReference type="GO" id="GO:0030246">
    <property type="term" value="F:carbohydrate binding"/>
    <property type="evidence" value="ECO:0007669"/>
    <property type="project" value="TreeGrafter"/>
</dbReference>
<evidence type="ECO:0000256" key="2">
    <source>
        <dbReference type="ARBA" id="ARBA00007639"/>
    </source>
</evidence>
<dbReference type="InterPro" id="IPR025997">
    <property type="entry name" value="SBP_2_dom"/>
</dbReference>
<evidence type="ECO:0000313" key="4">
    <source>
        <dbReference type="EMBL" id="CAB4672660.1"/>
    </source>
</evidence>
<feature type="domain" description="Periplasmic binding protein" evidence="3">
    <location>
        <begin position="45"/>
        <end position="310"/>
    </location>
</feature>
<evidence type="ECO:0000313" key="7">
    <source>
        <dbReference type="EMBL" id="CAB5076061.1"/>
    </source>
</evidence>
<name>A0A6J6MEL4_9ZZZZ</name>
<dbReference type="PANTHER" id="PTHR30036:SF7">
    <property type="entry name" value="ABC TRANSPORTER PERIPLASMIC-BINDING PROTEIN YPHF"/>
    <property type="match status" value="1"/>
</dbReference>
<accession>A0A6J6MEL4</accession>
<dbReference type="InterPro" id="IPR028082">
    <property type="entry name" value="Peripla_BP_I"/>
</dbReference>
<evidence type="ECO:0000313" key="6">
    <source>
        <dbReference type="EMBL" id="CAB4845284.1"/>
    </source>
</evidence>
<dbReference type="AlphaFoldDB" id="A0A6J6MEL4"/>
<evidence type="ECO:0000256" key="1">
    <source>
        <dbReference type="ARBA" id="ARBA00004196"/>
    </source>
</evidence>
<dbReference type="EMBL" id="CAEZXB010000007">
    <property type="protein sequence ID" value="CAB4672660.1"/>
    <property type="molecule type" value="Genomic_DNA"/>
</dbReference>
<dbReference type="InterPro" id="IPR050555">
    <property type="entry name" value="Bact_Solute-Bind_Prot2"/>
</dbReference>
<reference evidence="4" key="1">
    <citation type="submission" date="2020-05" db="EMBL/GenBank/DDBJ databases">
        <authorList>
            <person name="Chiriac C."/>
            <person name="Salcher M."/>
            <person name="Ghai R."/>
            <person name="Kavagutti S V."/>
        </authorList>
    </citation>
    <scope>NUCLEOTIDE SEQUENCE</scope>
</reference>
<dbReference type="EMBL" id="CAEZXN010000064">
    <property type="protein sequence ID" value="CAB4709282.1"/>
    <property type="molecule type" value="Genomic_DNA"/>
</dbReference>
<dbReference type="PROSITE" id="PS51257">
    <property type="entry name" value="PROKAR_LIPOPROTEIN"/>
    <property type="match status" value="1"/>
</dbReference>
<dbReference type="GO" id="GO:0030288">
    <property type="term" value="C:outer membrane-bounded periplasmic space"/>
    <property type="evidence" value="ECO:0007669"/>
    <property type="project" value="TreeGrafter"/>
</dbReference>
<evidence type="ECO:0000313" key="5">
    <source>
        <dbReference type="EMBL" id="CAB4709282.1"/>
    </source>
</evidence>
<gene>
    <name evidence="4" type="ORF">UFOPK2342_00544</name>
    <name evidence="5" type="ORF">UFOPK2423_01635</name>
    <name evidence="6" type="ORF">UFOPK3266_01514</name>
    <name evidence="7" type="ORF">UFOPK4367_00906</name>
</gene>
<comment type="similarity">
    <text evidence="2">Belongs to the bacterial solute-binding protein 2 family.</text>
</comment>
<dbReference type="SUPFAM" id="SSF53822">
    <property type="entry name" value="Periplasmic binding protein-like I"/>
    <property type="match status" value="1"/>
</dbReference>
<evidence type="ECO:0000259" key="3">
    <source>
        <dbReference type="Pfam" id="PF13407"/>
    </source>
</evidence>
<dbReference type="EMBL" id="CAFBRC010000054">
    <property type="protein sequence ID" value="CAB5076061.1"/>
    <property type="molecule type" value="Genomic_DNA"/>
</dbReference>
<dbReference type="Gene3D" id="3.40.50.2300">
    <property type="match status" value="2"/>
</dbReference>
<organism evidence="4">
    <name type="scientific">freshwater metagenome</name>
    <dbReference type="NCBI Taxonomy" id="449393"/>
    <lineage>
        <taxon>unclassified sequences</taxon>
        <taxon>metagenomes</taxon>
        <taxon>ecological metagenomes</taxon>
    </lineage>
</organism>
<dbReference type="Pfam" id="PF13407">
    <property type="entry name" value="Peripla_BP_4"/>
    <property type="match status" value="1"/>
</dbReference>
<protein>
    <submittedName>
        <fullName evidence="4">Unannotated protein</fullName>
    </submittedName>
</protein>
<comment type="subcellular location">
    <subcellularLocation>
        <location evidence="1">Cell envelope</location>
    </subcellularLocation>
</comment>
<dbReference type="EMBL" id="CAFBAA010000053">
    <property type="protein sequence ID" value="CAB4845284.1"/>
    <property type="molecule type" value="Genomic_DNA"/>
</dbReference>
<sequence>MTKSKKLFVALAAVAAMSLAACSSSDSASTTESSAAADTQVVKKIAFFGFWKSNSFTQAVLAGVQEGAAAAGAEVVDLSTAGYDAAAQIKAVQDQTIKGDAQMYVMLASDSVGMATAAQEAIAKGITVVAAFTPLGAKFDTLEPQVPGLVVVGETPISNGKVLAEIAVAACEGKATCNVAYLEGFKALPLDNARTAAFVETLKGSSVAGSKIKLVAQVEGGYAADSGKKAAQDVLQAHPEVNVMVGSSQAILGATDVVDTTKVALIGNGSSTEAYANVKSGKWFGLYNSDIKGMGVKSVEIGLAQANGQKPNPVFDTQTLLDAHGTKAIIGDLMGTYSDLS</sequence>
<dbReference type="PANTHER" id="PTHR30036">
    <property type="entry name" value="D-XYLOSE-BINDING PERIPLASMIC PROTEIN"/>
    <property type="match status" value="1"/>
</dbReference>